<reference evidence="1 2" key="1">
    <citation type="submission" date="2019-03" db="EMBL/GenBank/DDBJ databases">
        <title>Genomic Encyclopedia of Archaeal and Bacterial Type Strains, Phase II (KMG-II): from individual species to whole genera.</title>
        <authorList>
            <person name="Goeker M."/>
        </authorList>
    </citation>
    <scope>NUCLEOTIDE SEQUENCE [LARGE SCALE GENOMIC DNA]</scope>
    <source>
        <strain evidence="1 2">DSM 19035</strain>
    </source>
</reference>
<comment type="caution">
    <text evidence="1">The sequence shown here is derived from an EMBL/GenBank/DDBJ whole genome shotgun (WGS) entry which is preliminary data.</text>
</comment>
<name>A0A4R6T1Y7_9SPHI</name>
<sequence length="38" mass="4508">MILINPNKINNVNNKFTNQNKDINIELALKMDIFNLYE</sequence>
<dbReference type="EMBL" id="SNYC01000003">
    <property type="protein sequence ID" value="TDQ11331.1"/>
    <property type="molecule type" value="Genomic_DNA"/>
</dbReference>
<protein>
    <submittedName>
        <fullName evidence="1">Uncharacterized protein</fullName>
    </submittedName>
</protein>
<evidence type="ECO:0000313" key="1">
    <source>
        <dbReference type="EMBL" id="TDQ11331.1"/>
    </source>
</evidence>
<organism evidence="1 2">
    <name type="scientific">Pedobacter metabolipauper</name>
    <dbReference type="NCBI Taxonomy" id="425513"/>
    <lineage>
        <taxon>Bacteria</taxon>
        <taxon>Pseudomonadati</taxon>
        <taxon>Bacteroidota</taxon>
        <taxon>Sphingobacteriia</taxon>
        <taxon>Sphingobacteriales</taxon>
        <taxon>Sphingobacteriaceae</taxon>
        <taxon>Pedobacter</taxon>
    </lineage>
</organism>
<dbReference type="Proteomes" id="UP000295620">
    <property type="component" value="Unassembled WGS sequence"/>
</dbReference>
<keyword evidence="2" id="KW-1185">Reference proteome</keyword>
<accession>A0A4R6T1Y7</accession>
<proteinExistence type="predicted"/>
<dbReference type="AlphaFoldDB" id="A0A4R6T1Y7"/>
<gene>
    <name evidence="1" type="ORF">ATK78_0449</name>
</gene>
<evidence type="ECO:0000313" key="2">
    <source>
        <dbReference type="Proteomes" id="UP000295620"/>
    </source>
</evidence>